<evidence type="ECO:0000313" key="2">
    <source>
        <dbReference type="EMBL" id="EUA67769.1"/>
    </source>
</evidence>
<comment type="caution">
    <text evidence="2">The sequence shown here is derived from an EMBL/GenBank/DDBJ whole genome shotgun (WGS) entry which is preliminary data.</text>
</comment>
<organism evidence="2 3">
    <name type="scientific">Mycobacteroides abscessus subsp. bolletii 1513</name>
    <dbReference type="NCBI Taxonomy" id="1299321"/>
    <lineage>
        <taxon>Bacteria</taxon>
        <taxon>Bacillati</taxon>
        <taxon>Actinomycetota</taxon>
        <taxon>Actinomycetes</taxon>
        <taxon>Mycobacteriales</taxon>
        <taxon>Mycobacteriaceae</taxon>
        <taxon>Mycobacteroides</taxon>
        <taxon>Mycobacteroides abscessus</taxon>
    </lineage>
</organism>
<dbReference type="PATRIC" id="fig|1299321.3.peg.4105"/>
<sequence length="51" mass="5383">MSQVNPAFSQSGSVRCGMRSQGVGSVRIGLPRTNIGSGGEIWDSKAPERHP</sequence>
<proteinExistence type="predicted"/>
<dbReference type="Proteomes" id="UP000023351">
    <property type="component" value="Unassembled WGS sequence"/>
</dbReference>
<name>X8DHF5_9MYCO</name>
<dbReference type="EMBL" id="JAOJ01000003">
    <property type="protein sequence ID" value="EUA67769.1"/>
    <property type="molecule type" value="Genomic_DNA"/>
</dbReference>
<feature type="compositionally biased region" description="Polar residues" evidence="1">
    <location>
        <begin position="1"/>
        <end position="13"/>
    </location>
</feature>
<accession>X8DHF5</accession>
<feature type="compositionally biased region" description="Basic and acidic residues" evidence="1">
    <location>
        <begin position="42"/>
        <end position="51"/>
    </location>
</feature>
<feature type="region of interest" description="Disordered" evidence="1">
    <location>
        <begin position="1"/>
        <end position="51"/>
    </location>
</feature>
<dbReference type="AlphaFoldDB" id="X8DHF5"/>
<gene>
    <name evidence="2" type="ORF">I540_4266</name>
</gene>
<evidence type="ECO:0000256" key="1">
    <source>
        <dbReference type="SAM" id="MobiDB-lite"/>
    </source>
</evidence>
<evidence type="ECO:0000313" key="3">
    <source>
        <dbReference type="Proteomes" id="UP000023351"/>
    </source>
</evidence>
<protein>
    <submittedName>
        <fullName evidence="2">Uncharacterized protein</fullName>
    </submittedName>
</protein>
<reference evidence="2 3" key="1">
    <citation type="submission" date="2013-12" db="EMBL/GenBank/DDBJ databases">
        <authorList>
            <person name="Zelazny A."/>
            <person name="Olivier K."/>
            <person name="Holland S."/>
            <person name="Lenaerts A."/>
            <person name="Ordway D."/>
            <person name="DeGroote M.A."/>
            <person name="Parker T."/>
            <person name="Sizemore C."/>
            <person name="Tallon L.J."/>
            <person name="Sadzewicz L.K."/>
            <person name="Sengamalay N."/>
            <person name="Fraser C.M."/>
            <person name="Hine E."/>
            <person name="Shefchek K.A."/>
            <person name="Das S.P."/>
            <person name="Tettelin H."/>
        </authorList>
    </citation>
    <scope>NUCLEOTIDE SEQUENCE [LARGE SCALE GENOMIC DNA]</scope>
    <source>
        <strain evidence="2 3">1513</strain>
    </source>
</reference>